<feature type="transmembrane region" description="Helical" evidence="7">
    <location>
        <begin position="90"/>
        <end position="114"/>
    </location>
</feature>
<dbReference type="InterPro" id="IPR000515">
    <property type="entry name" value="MetI-like"/>
</dbReference>
<feature type="domain" description="ABC transmembrane type-1" evidence="8">
    <location>
        <begin position="88"/>
        <end position="301"/>
    </location>
</feature>
<dbReference type="GO" id="GO:0005886">
    <property type="term" value="C:plasma membrane"/>
    <property type="evidence" value="ECO:0007669"/>
    <property type="project" value="UniProtKB-SubCell"/>
</dbReference>
<evidence type="ECO:0000256" key="4">
    <source>
        <dbReference type="ARBA" id="ARBA00022692"/>
    </source>
</evidence>
<evidence type="ECO:0000313" key="10">
    <source>
        <dbReference type="Proteomes" id="UP000008386"/>
    </source>
</evidence>
<dbReference type="AlphaFoldDB" id="F8AHJ8"/>
<keyword evidence="2 7" id="KW-0813">Transport</keyword>
<keyword evidence="10" id="KW-1185">Reference proteome</keyword>
<evidence type="ECO:0000256" key="6">
    <source>
        <dbReference type="ARBA" id="ARBA00023136"/>
    </source>
</evidence>
<dbReference type="Proteomes" id="UP000008386">
    <property type="component" value="Chromosome"/>
</dbReference>
<evidence type="ECO:0000256" key="3">
    <source>
        <dbReference type="ARBA" id="ARBA00022475"/>
    </source>
</evidence>
<feature type="transmembrane region" description="Helical" evidence="7">
    <location>
        <begin position="20"/>
        <end position="49"/>
    </location>
</feature>
<feature type="transmembrane region" description="Helical" evidence="7">
    <location>
        <begin position="126"/>
        <end position="146"/>
    </location>
</feature>
<dbReference type="InterPro" id="IPR035906">
    <property type="entry name" value="MetI-like_sf"/>
</dbReference>
<proteinExistence type="inferred from homology"/>
<dbReference type="Pfam" id="PF00528">
    <property type="entry name" value="BPD_transp_1"/>
    <property type="match status" value="1"/>
</dbReference>
<comment type="similarity">
    <text evidence="7">Belongs to the binding-protein-dependent transport system permease family.</text>
</comment>
<evidence type="ECO:0000259" key="8">
    <source>
        <dbReference type="PROSITE" id="PS50928"/>
    </source>
</evidence>
<dbReference type="KEGG" id="pya:PYCH_17100"/>
<comment type="subcellular location">
    <subcellularLocation>
        <location evidence="1 7">Cell membrane</location>
        <topology evidence="1 7">Multi-pass membrane protein</topology>
    </subcellularLocation>
</comment>
<dbReference type="PROSITE" id="PS50928">
    <property type="entry name" value="ABC_TM1"/>
    <property type="match status" value="1"/>
</dbReference>
<dbReference type="EMBL" id="CP002779">
    <property type="protein sequence ID" value="AEH25369.1"/>
    <property type="molecule type" value="Genomic_DNA"/>
</dbReference>
<keyword evidence="6 7" id="KW-0472">Membrane</keyword>
<dbReference type="HOGENOM" id="CLU_016047_0_3_2"/>
<keyword evidence="4 7" id="KW-0812">Transmembrane</keyword>
<keyword evidence="3" id="KW-1003">Cell membrane</keyword>
<name>F8AHJ8_PYRYC</name>
<dbReference type="Gene3D" id="1.10.3720.10">
    <property type="entry name" value="MetI-like"/>
    <property type="match status" value="1"/>
</dbReference>
<dbReference type="STRING" id="529709.PYCH_17100"/>
<dbReference type="PANTHER" id="PTHR30193">
    <property type="entry name" value="ABC TRANSPORTER PERMEASE PROTEIN"/>
    <property type="match status" value="1"/>
</dbReference>
<evidence type="ECO:0000256" key="5">
    <source>
        <dbReference type="ARBA" id="ARBA00022989"/>
    </source>
</evidence>
<dbReference type="InterPro" id="IPR051393">
    <property type="entry name" value="ABC_transporter_permease"/>
</dbReference>
<evidence type="ECO:0000256" key="7">
    <source>
        <dbReference type="RuleBase" id="RU363032"/>
    </source>
</evidence>
<organism evidence="9 10">
    <name type="scientific">Pyrococcus yayanosii (strain CH1 / JCM 16557)</name>
    <dbReference type="NCBI Taxonomy" id="529709"/>
    <lineage>
        <taxon>Archaea</taxon>
        <taxon>Methanobacteriati</taxon>
        <taxon>Methanobacteriota</taxon>
        <taxon>Thermococci</taxon>
        <taxon>Thermococcales</taxon>
        <taxon>Thermococcaceae</taxon>
        <taxon>Pyrococcus</taxon>
    </lineage>
</organism>
<evidence type="ECO:0000313" key="9">
    <source>
        <dbReference type="EMBL" id="AEH25369.1"/>
    </source>
</evidence>
<reference evidence="9 10" key="1">
    <citation type="journal article" date="2011" name="J. Bacteriol.">
        <title>Complete genome sequence of the obligate piezophilic hyperthermophilic archaeon Pyrococcus yayanosii CH1.</title>
        <authorList>
            <person name="Jun X."/>
            <person name="Lupeng L."/>
            <person name="Minjuan X."/>
            <person name="Oger P."/>
            <person name="Fengping W."/>
            <person name="Jebbar M."/>
            <person name="Xiang X."/>
        </authorList>
    </citation>
    <scope>NUCLEOTIDE SEQUENCE [LARGE SCALE GENOMIC DNA]</scope>
    <source>
        <strain evidence="10">CH1 / JCM 16557</strain>
    </source>
</reference>
<dbReference type="PANTHER" id="PTHR30193:SF37">
    <property type="entry name" value="INNER MEMBRANE ABC TRANSPORTER PERMEASE PROTEIN YCJO"/>
    <property type="match status" value="1"/>
</dbReference>
<dbReference type="eggNOG" id="arCOG00157">
    <property type="taxonomic scope" value="Archaea"/>
</dbReference>
<dbReference type="GO" id="GO:0055085">
    <property type="term" value="P:transmembrane transport"/>
    <property type="evidence" value="ECO:0007669"/>
    <property type="project" value="InterPro"/>
</dbReference>
<feature type="transmembrane region" description="Helical" evidence="7">
    <location>
        <begin position="234"/>
        <end position="255"/>
    </location>
</feature>
<protein>
    <submittedName>
        <fullName evidence="9">Maltodextrin transport system permease protein</fullName>
    </submittedName>
</protein>
<feature type="transmembrane region" description="Helical" evidence="7">
    <location>
        <begin position="280"/>
        <end position="300"/>
    </location>
</feature>
<sequence length="313" mass="35720">MTALLFSFPWRERGMKKTTIAALVLIFPGIAAFLFFNLWPIIYSIYLAFTNAQLGNFPVQAPTAEPLKFVGLENFKWILSDEKFRNAFKWTWIFVVTSVTLKVLVGILLSLLYNSRYVKGRMIYRSLLIIPWALPLLFSITVWRFMFDPVFGPVNQVLKSLGVSNLPNWTNDPFWGFIALNIIEVWLAYPFMMTVITAALQSVPDTLIEAAIIDGANYWQRFRHVVLPVVGKPIAFATILTSAASFQYFMVPYIYNAGLFEDKFILLYGFRKAFGAVPHYGRATAVMVIATLVLAIYMYINVKITRLQEGAKE</sequence>
<accession>F8AHJ8</accession>
<dbReference type="CDD" id="cd06261">
    <property type="entry name" value="TM_PBP2"/>
    <property type="match status" value="1"/>
</dbReference>
<evidence type="ECO:0000256" key="1">
    <source>
        <dbReference type="ARBA" id="ARBA00004651"/>
    </source>
</evidence>
<feature type="transmembrane region" description="Helical" evidence="7">
    <location>
        <begin position="174"/>
        <end position="192"/>
    </location>
</feature>
<evidence type="ECO:0000256" key="2">
    <source>
        <dbReference type="ARBA" id="ARBA00022448"/>
    </source>
</evidence>
<keyword evidence="5 7" id="KW-1133">Transmembrane helix</keyword>
<dbReference type="SUPFAM" id="SSF161098">
    <property type="entry name" value="MetI-like"/>
    <property type="match status" value="1"/>
</dbReference>
<dbReference type="SUPFAM" id="SSF160964">
    <property type="entry name" value="MalF N-terminal region-like"/>
    <property type="match status" value="1"/>
</dbReference>
<gene>
    <name evidence="9" type="ordered locus">PYCH_17100</name>
</gene>